<protein>
    <submittedName>
        <fullName evidence="2">Uncharacterized protein</fullName>
    </submittedName>
</protein>
<accession>A0A392T1A1</accession>
<evidence type="ECO:0000313" key="2">
    <source>
        <dbReference type="EMBL" id="MCI54921.1"/>
    </source>
</evidence>
<comment type="caution">
    <text evidence="2">The sequence shown here is derived from an EMBL/GenBank/DDBJ whole genome shotgun (WGS) entry which is preliminary data.</text>
</comment>
<feature type="region of interest" description="Disordered" evidence="1">
    <location>
        <begin position="1"/>
        <end position="32"/>
    </location>
</feature>
<feature type="non-terminal residue" evidence="2">
    <location>
        <position position="1"/>
    </location>
</feature>
<reference evidence="2 3" key="1">
    <citation type="journal article" date="2018" name="Front. Plant Sci.">
        <title>Red Clover (Trifolium pratense) and Zigzag Clover (T. medium) - A Picture of Genomic Similarities and Differences.</title>
        <authorList>
            <person name="Dluhosova J."/>
            <person name="Istvanek J."/>
            <person name="Nedelnik J."/>
            <person name="Repkova J."/>
        </authorList>
    </citation>
    <scope>NUCLEOTIDE SEQUENCE [LARGE SCALE GENOMIC DNA]</scope>
    <source>
        <strain evidence="3">cv. 10/8</strain>
        <tissue evidence="2">Leaf</tissue>
    </source>
</reference>
<evidence type="ECO:0000313" key="3">
    <source>
        <dbReference type="Proteomes" id="UP000265520"/>
    </source>
</evidence>
<proteinExistence type="predicted"/>
<sequence>DEEGVAVENDDDDSSGSDEEEENKGPGEVVSP</sequence>
<dbReference type="Proteomes" id="UP000265520">
    <property type="component" value="Unassembled WGS sequence"/>
</dbReference>
<organism evidence="2 3">
    <name type="scientific">Trifolium medium</name>
    <dbReference type="NCBI Taxonomy" id="97028"/>
    <lineage>
        <taxon>Eukaryota</taxon>
        <taxon>Viridiplantae</taxon>
        <taxon>Streptophyta</taxon>
        <taxon>Embryophyta</taxon>
        <taxon>Tracheophyta</taxon>
        <taxon>Spermatophyta</taxon>
        <taxon>Magnoliopsida</taxon>
        <taxon>eudicotyledons</taxon>
        <taxon>Gunneridae</taxon>
        <taxon>Pentapetalae</taxon>
        <taxon>rosids</taxon>
        <taxon>fabids</taxon>
        <taxon>Fabales</taxon>
        <taxon>Fabaceae</taxon>
        <taxon>Papilionoideae</taxon>
        <taxon>50 kb inversion clade</taxon>
        <taxon>NPAAA clade</taxon>
        <taxon>Hologalegina</taxon>
        <taxon>IRL clade</taxon>
        <taxon>Trifolieae</taxon>
        <taxon>Trifolium</taxon>
    </lineage>
</organism>
<name>A0A392T1A1_9FABA</name>
<dbReference type="EMBL" id="LXQA010487537">
    <property type="protein sequence ID" value="MCI54921.1"/>
    <property type="molecule type" value="Genomic_DNA"/>
</dbReference>
<dbReference type="AlphaFoldDB" id="A0A392T1A1"/>
<feature type="compositionally biased region" description="Acidic residues" evidence="1">
    <location>
        <begin position="1"/>
        <end position="22"/>
    </location>
</feature>
<evidence type="ECO:0000256" key="1">
    <source>
        <dbReference type="SAM" id="MobiDB-lite"/>
    </source>
</evidence>
<keyword evidence="3" id="KW-1185">Reference proteome</keyword>